<evidence type="ECO:0000256" key="2">
    <source>
        <dbReference type="ARBA" id="ARBA00009843"/>
    </source>
</evidence>
<proteinExistence type="inferred from homology"/>
<dbReference type="PANTHER" id="PTHR43568">
    <property type="entry name" value="P PROTEIN"/>
    <property type="match status" value="1"/>
</dbReference>
<comment type="subcellular location">
    <subcellularLocation>
        <location evidence="1">Cell membrane</location>
        <topology evidence="1">Multi-pass membrane protein</topology>
    </subcellularLocation>
</comment>
<dbReference type="GO" id="GO:0005886">
    <property type="term" value="C:plasma membrane"/>
    <property type="evidence" value="ECO:0007669"/>
    <property type="project" value="UniProtKB-SubCell"/>
</dbReference>
<dbReference type="Proteomes" id="UP000000844">
    <property type="component" value="Chromosome"/>
</dbReference>
<feature type="transmembrane region" description="Helical" evidence="8">
    <location>
        <begin position="29"/>
        <end position="50"/>
    </location>
</feature>
<gene>
    <name evidence="10" type="ordered locus">Snas_0719</name>
</gene>
<feature type="transmembrane region" description="Helical" evidence="8">
    <location>
        <begin position="95"/>
        <end position="113"/>
    </location>
</feature>
<keyword evidence="3" id="KW-0813">Transport</keyword>
<feature type="transmembrane region" description="Helical" evidence="8">
    <location>
        <begin position="176"/>
        <end position="199"/>
    </location>
</feature>
<dbReference type="OrthoDB" id="9809303at2"/>
<feature type="transmembrane region" description="Helical" evidence="8">
    <location>
        <begin position="427"/>
        <end position="445"/>
    </location>
</feature>
<dbReference type="HOGENOM" id="CLU_011920_4_0_11"/>
<feature type="transmembrane region" description="Helical" evidence="8">
    <location>
        <begin position="6"/>
        <end position="22"/>
    </location>
</feature>
<dbReference type="CDD" id="cd01116">
    <property type="entry name" value="P_permease"/>
    <property type="match status" value="1"/>
</dbReference>
<comment type="similarity">
    <text evidence="2">Belongs to the CitM (TC 2.A.11) transporter family.</text>
</comment>
<keyword evidence="5 8" id="KW-0812">Transmembrane</keyword>
<keyword evidence="7 8" id="KW-0472">Membrane</keyword>
<evidence type="ECO:0000256" key="1">
    <source>
        <dbReference type="ARBA" id="ARBA00004651"/>
    </source>
</evidence>
<feature type="transmembrane region" description="Helical" evidence="8">
    <location>
        <begin position="336"/>
        <end position="354"/>
    </location>
</feature>
<protein>
    <submittedName>
        <fullName evidence="10">Citrate transporter</fullName>
    </submittedName>
</protein>
<sequence length="451" mass="48323">MTWQAWAAIAVFSGAYVLIATEKINKVTAALGGAVLMFLIGASTADTAFFEQKTGIEWNVIFLLLGMMLIVAVLKRTGVFEFLAIWSAKRAKGRPFKVMVILVLVTAIASAALDNVTTVLLIAPVTFLVCERLNLPVVPFIIAEVMASNIGGTATLIGDPPNIIIAAQGELSFNDFLIHMAPLVVLLIVVFVGLCWLMFRKKFRYDPERVASIMALRERDAIKDPLLLIVSLTILGLVLAAFTLHTVLHVEASVVAMIGGLTIFAAAQVIASPVVMRHRHSNLSPNRLSGQSVFKDVEWETLAFFAGLFIMVGSLVHTGVIGTVASAASDAMGDNLLGASMVLLWASAVLSAIVDNIPYVATMAPIVDQLVNDAGNTSQSHVLWWALAFGADLGGNATAIGASANVVALGIAARAGHKISFWEFTKYGLVVTLVTISIVTPYLWLRYFVWA</sequence>
<keyword evidence="11" id="KW-1185">Reference proteome</keyword>
<evidence type="ECO:0000313" key="10">
    <source>
        <dbReference type="EMBL" id="ADD40431.1"/>
    </source>
</evidence>
<organism evidence="10 11">
    <name type="scientific">Stackebrandtia nassauensis (strain DSM 44728 / CIP 108903 / NRRL B-16338 / NBRC 102104 / LLR-40K-21)</name>
    <dbReference type="NCBI Taxonomy" id="446470"/>
    <lineage>
        <taxon>Bacteria</taxon>
        <taxon>Bacillati</taxon>
        <taxon>Actinomycetota</taxon>
        <taxon>Actinomycetes</taxon>
        <taxon>Glycomycetales</taxon>
        <taxon>Glycomycetaceae</taxon>
        <taxon>Stackebrandtia</taxon>
    </lineage>
</organism>
<evidence type="ECO:0000313" key="11">
    <source>
        <dbReference type="Proteomes" id="UP000000844"/>
    </source>
</evidence>
<feature type="transmembrane region" description="Helical" evidence="8">
    <location>
        <begin position="297"/>
        <end position="316"/>
    </location>
</feature>
<dbReference type="eggNOG" id="COG1055">
    <property type="taxonomic scope" value="Bacteria"/>
</dbReference>
<feature type="domain" description="Citrate transporter-like" evidence="9">
    <location>
        <begin position="16"/>
        <end position="390"/>
    </location>
</feature>
<evidence type="ECO:0000256" key="5">
    <source>
        <dbReference type="ARBA" id="ARBA00022692"/>
    </source>
</evidence>
<feature type="transmembrane region" description="Helical" evidence="8">
    <location>
        <begin position="226"/>
        <end position="248"/>
    </location>
</feature>
<reference evidence="10 11" key="1">
    <citation type="journal article" date="2009" name="Stand. Genomic Sci.">
        <title>Complete genome sequence of Stackebrandtia nassauensis type strain (LLR-40K-21).</title>
        <authorList>
            <person name="Munk C."/>
            <person name="Lapidus A."/>
            <person name="Copeland A."/>
            <person name="Jando M."/>
            <person name="Mayilraj S."/>
            <person name="Glavina Del Rio T."/>
            <person name="Nolan M."/>
            <person name="Chen F."/>
            <person name="Lucas S."/>
            <person name="Tice H."/>
            <person name="Cheng J.F."/>
            <person name="Han C."/>
            <person name="Detter J.C."/>
            <person name="Bruce D."/>
            <person name="Goodwin L."/>
            <person name="Chain P."/>
            <person name="Pitluck S."/>
            <person name="Goker M."/>
            <person name="Ovchinikova G."/>
            <person name="Pati A."/>
            <person name="Ivanova N."/>
            <person name="Mavromatis K."/>
            <person name="Chen A."/>
            <person name="Palaniappan K."/>
            <person name="Land M."/>
            <person name="Hauser L."/>
            <person name="Chang Y.J."/>
            <person name="Jeffries C.D."/>
            <person name="Bristow J."/>
            <person name="Eisen J.A."/>
            <person name="Markowitz V."/>
            <person name="Hugenholtz P."/>
            <person name="Kyrpides N.C."/>
            <person name="Klenk H.P."/>
        </authorList>
    </citation>
    <scope>NUCLEOTIDE SEQUENCE [LARGE SCALE GENOMIC DNA]</scope>
    <source>
        <strain evidence="11">DSM 44728 / CIP 108903 / NRRL B-16338 / NBRC 102104 / LLR-40K-21</strain>
    </source>
</reference>
<evidence type="ECO:0000256" key="7">
    <source>
        <dbReference type="ARBA" id="ARBA00023136"/>
    </source>
</evidence>
<dbReference type="InterPro" id="IPR000802">
    <property type="entry name" value="Arsenical_pump_ArsB"/>
</dbReference>
<dbReference type="PANTHER" id="PTHR43568:SF1">
    <property type="entry name" value="P PROTEIN"/>
    <property type="match status" value="1"/>
</dbReference>
<dbReference type="EMBL" id="CP001778">
    <property type="protein sequence ID" value="ADD40431.1"/>
    <property type="molecule type" value="Genomic_DNA"/>
</dbReference>
<feature type="transmembrane region" description="Helical" evidence="8">
    <location>
        <begin position="56"/>
        <end position="74"/>
    </location>
</feature>
<dbReference type="InterPro" id="IPR004680">
    <property type="entry name" value="Cit_transptr-like_dom"/>
</dbReference>
<evidence type="ECO:0000256" key="4">
    <source>
        <dbReference type="ARBA" id="ARBA00022475"/>
    </source>
</evidence>
<keyword evidence="6 8" id="KW-1133">Transmembrane helix</keyword>
<name>D3Q732_STANL</name>
<evidence type="ECO:0000259" key="9">
    <source>
        <dbReference type="Pfam" id="PF03600"/>
    </source>
</evidence>
<evidence type="ECO:0000256" key="6">
    <source>
        <dbReference type="ARBA" id="ARBA00022989"/>
    </source>
</evidence>
<accession>D3Q732</accession>
<dbReference type="RefSeq" id="WP_013016002.1">
    <property type="nucleotide sequence ID" value="NC_013947.1"/>
</dbReference>
<evidence type="ECO:0000256" key="8">
    <source>
        <dbReference type="SAM" id="Phobius"/>
    </source>
</evidence>
<keyword evidence="4" id="KW-1003">Cell membrane</keyword>
<dbReference type="AlphaFoldDB" id="D3Q732"/>
<dbReference type="InterPro" id="IPR051475">
    <property type="entry name" value="Diverse_Ion_Transporter"/>
</dbReference>
<dbReference type="STRING" id="446470.Snas_0719"/>
<dbReference type="KEGG" id="sna:Snas_0719"/>
<evidence type="ECO:0000256" key="3">
    <source>
        <dbReference type="ARBA" id="ARBA00022448"/>
    </source>
</evidence>
<dbReference type="GO" id="GO:0015105">
    <property type="term" value="F:arsenite transmembrane transporter activity"/>
    <property type="evidence" value="ECO:0007669"/>
    <property type="project" value="InterPro"/>
</dbReference>
<feature type="transmembrane region" description="Helical" evidence="8">
    <location>
        <begin position="254"/>
        <end position="276"/>
    </location>
</feature>
<dbReference type="PRINTS" id="PR00758">
    <property type="entry name" value="ARSENICPUMP"/>
</dbReference>
<dbReference type="Pfam" id="PF03600">
    <property type="entry name" value="CitMHS"/>
    <property type="match status" value="1"/>
</dbReference>